<accession>A0A1Y2H8D2</accession>
<organism evidence="1 2">
    <name type="scientific">Catenaria anguillulae PL171</name>
    <dbReference type="NCBI Taxonomy" id="765915"/>
    <lineage>
        <taxon>Eukaryota</taxon>
        <taxon>Fungi</taxon>
        <taxon>Fungi incertae sedis</taxon>
        <taxon>Blastocladiomycota</taxon>
        <taxon>Blastocladiomycetes</taxon>
        <taxon>Blastocladiales</taxon>
        <taxon>Catenariaceae</taxon>
        <taxon>Catenaria</taxon>
    </lineage>
</organism>
<reference evidence="1 2" key="1">
    <citation type="submission" date="2016-07" db="EMBL/GenBank/DDBJ databases">
        <title>Pervasive Adenine N6-methylation of Active Genes in Fungi.</title>
        <authorList>
            <consortium name="DOE Joint Genome Institute"/>
            <person name="Mondo S.J."/>
            <person name="Dannebaum R.O."/>
            <person name="Kuo R.C."/>
            <person name="Labutti K."/>
            <person name="Haridas S."/>
            <person name="Kuo A."/>
            <person name="Salamov A."/>
            <person name="Ahrendt S.R."/>
            <person name="Lipzen A."/>
            <person name="Sullivan W."/>
            <person name="Andreopoulos W.B."/>
            <person name="Clum A."/>
            <person name="Lindquist E."/>
            <person name="Daum C."/>
            <person name="Ramamoorthy G.K."/>
            <person name="Gryganskyi A."/>
            <person name="Culley D."/>
            <person name="Magnuson J.K."/>
            <person name="James T.Y."/>
            <person name="O'Malley M.A."/>
            <person name="Stajich J.E."/>
            <person name="Spatafora J.W."/>
            <person name="Visel A."/>
            <person name="Grigoriev I.V."/>
        </authorList>
    </citation>
    <scope>NUCLEOTIDE SEQUENCE [LARGE SCALE GENOMIC DNA]</scope>
    <source>
        <strain evidence="1 2">PL171</strain>
    </source>
</reference>
<dbReference type="EMBL" id="MCFL01000073">
    <property type="protein sequence ID" value="ORZ30847.1"/>
    <property type="molecule type" value="Genomic_DNA"/>
</dbReference>
<sequence length="238" mass="25914">MLLLAKIGHVDVTHLPAIAPNLTQLDLDVDHVDGLPTLLAHPSLKLLLLTGVRCPTALEALLAHDFSSSHGPTIQLQRPLIGSMYMGSGESMVGSMDVCAREDIVLEYSRERTDVWRALASQDYVAMPQGNVAKVTLSVPWDVRVAESRVLVAAILRVVDGWKGMVFKVRLLGNRKCQRGGRSNVPHGVGVLVQGLRATPGLTRLLVQLNPSARWKVVHSGWKVGAFGKSRRRGLLAF</sequence>
<keyword evidence="2" id="KW-1185">Reference proteome</keyword>
<dbReference type="AlphaFoldDB" id="A0A1Y2H8D2"/>
<evidence type="ECO:0000313" key="1">
    <source>
        <dbReference type="EMBL" id="ORZ30847.1"/>
    </source>
</evidence>
<comment type="caution">
    <text evidence="1">The sequence shown here is derived from an EMBL/GenBank/DDBJ whole genome shotgun (WGS) entry which is preliminary data.</text>
</comment>
<gene>
    <name evidence="1" type="ORF">BCR44DRAFT_1443730</name>
</gene>
<protein>
    <submittedName>
        <fullName evidence="1">Uncharacterized protein</fullName>
    </submittedName>
</protein>
<dbReference type="Proteomes" id="UP000193411">
    <property type="component" value="Unassembled WGS sequence"/>
</dbReference>
<proteinExistence type="predicted"/>
<evidence type="ECO:0000313" key="2">
    <source>
        <dbReference type="Proteomes" id="UP000193411"/>
    </source>
</evidence>
<name>A0A1Y2H8D2_9FUNG</name>